<name>I4A8P1_DESDJ</name>
<dbReference type="Proteomes" id="UP000006053">
    <property type="component" value="Chromosome"/>
</dbReference>
<reference evidence="1 2" key="2">
    <citation type="journal article" date="2015" name="J. Bacteriol.">
        <title>Genomic, proteomic, and biochemical analysis of the organohalide respiratory pathway in Desulfitobacterium dehalogenans.</title>
        <authorList>
            <person name="Kruse T."/>
            <person name="van de Pas B.A."/>
            <person name="Atteia A."/>
            <person name="Krab K."/>
            <person name="Hagen W.R."/>
            <person name="Goodwin L."/>
            <person name="Chain P."/>
            <person name="Boeren S."/>
            <person name="Maphosa F."/>
            <person name="Schraa G."/>
            <person name="de Vos W.M."/>
            <person name="van der Oost J."/>
            <person name="Smidt H."/>
            <person name="Stams A.J."/>
        </authorList>
    </citation>
    <scope>NUCLEOTIDE SEQUENCE [LARGE SCALE GENOMIC DNA]</scope>
    <source>
        <strain evidence="2">ATCC 51507 / DSM 9161 / JW/IU-DC1</strain>
    </source>
</reference>
<dbReference type="KEGG" id="ddh:Desde_1937"/>
<gene>
    <name evidence="1" type="ordered locus">Desde_1937</name>
</gene>
<protein>
    <submittedName>
        <fullName evidence="1">NAD-dependent DNA ligase</fullName>
    </submittedName>
</protein>
<organism evidence="1 2">
    <name type="scientific">Desulfitobacterium dehalogenans (strain ATCC 51507 / DSM 9161 / JW/IU-DC1)</name>
    <dbReference type="NCBI Taxonomy" id="756499"/>
    <lineage>
        <taxon>Bacteria</taxon>
        <taxon>Bacillati</taxon>
        <taxon>Bacillota</taxon>
        <taxon>Clostridia</taxon>
        <taxon>Eubacteriales</taxon>
        <taxon>Desulfitobacteriaceae</taxon>
        <taxon>Desulfitobacterium</taxon>
    </lineage>
</organism>
<dbReference type="InterPro" id="IPR036420">
    <property type="entry name" value="BRCT_dom_sf"/>
</dbReference>
<dbReference type="SUPFAM" id="SSF52113">
    <property type="entry name" value="BRCT domain"/>
    <property type="match status" value="1"/>
</dbReference>
<dbReference type="eggNOG" id="COG0272">
    <property type="taxonomic scope" value="Bacteria"/>
</dbReference>
<evidence type="ECO:0000313" key="1">
    <source>
        <dbReference type="EMBL" id="AFM00326.1"/>
    </source>
</evidence>
<sequence>MTPFGFCLPTGFEEIVNYDRMEFRKYTRKSEMDKILNNLIGILKGITIDGIVTKDEFNELVHWCNFYRQYGRFHPFNELLPIIDSALNDGILTQDEIDDIFWLASKLQSSSEYYDDLTCSLQTLHGILHGLLADNQITDAEIRNLRGWIDDHDFLSKCYPYDEIDSLLTSILEDGVITDNEKDMFKSFIGNFIDTLVSLNVCKNELQELRQKYDVKGICAVCPEIVLPNSTFCFTGVSTTASRKGLQSLIVLADGIFSMNVTKSTDYLIIGAEGNPCWAFSCYGRKVEAAVNLRKEGRKITILHENDFWDECFPYAKNKGIHYELYLK</sequence>
<dbReference type="HOGENOM" id="CLU_058425_1_0_9"/>
<dbReference type="GO" id="GO:0016874">
    <property type="term" value="F:ligase activity"/>
    <property type="evidence" value="ECO:0007669"/>
    <property type="project" value="UniProtKB-KW"/>
</dbReference>
<proteinExistence type="predicted"/>
<accession>I4A8P1</accession>
<keyword evidence="1" id="KW-0436">Ligase</keyword>
<keyword evidence="2" id="KW-1185">Reference proteome</keyword>
<dbReference type="Gene3D" id="3.40.50.10190">
    <property type="entry name" value="BRCT domain"/>
    <property type="match status" value="1"/>
</dbReference>
<evidence type="ECO:0000313" key="2">
    <source>
        <dbReference type="Proteomes" id="UP000006053"/>
    </source>
</evidence>
<dbReference type="CDD" id="cd17748">
    <property type="entry name" value="BRCT_DNA_ligase_like"/>
    <property type="match status" value="1"/>
</dbReference>
<reference evidence="2" key="1">
    <citation type="submission" date="2012-06" db="EMBL/GenBank/DDBJ databases">
        <title>Complete sequence of Desulfitobacterium dehalogenans ATCC 51507.</title>
        <authorList>
            <person name="Lucas S."/>
            <person name="Han J."/>
            <person name="Lapidus A."/>
            <person name="Cheng J.-F."/>
            <person name="Goodwin L."/>
            <person name="Pitluck S."/>
            <person name="Peters L."/>
            <person name="Ovchinnikova G."/>
            <person name="Teshima H."/>
            <person name="Detter J.C."/>
            <person name="Han C."/>
            <person name="Tapia R."/>
            <person name="Land M."/>
            <person name="Hauser L."/>
            <person name="Kyrpides N."/>
            <person name="Ivanova N."/>
            <person name="Pagani I."/>
            <person name="Kruse T."/>
            <person name="de Vos W.M."/>
            <person name="Smidt H."/>
            <person name="Woyke T."/>
        </authorList>
    </citation>
    <scope>NUCLEOTIDE SEQUENCE [LARGE SCALE GENOMIC DNA]</scope>
    <source>
        <strain evidence="2">ATCC 51507 / DSM 9161 / JW/IU-DC1</strain>
    </source>
</reference>
<dbReference type="STRING" id="756499.Desde_1937"/>
<dbReference type="AlphaFoldDB" id="I4A8P1"/>
<dbReference type="EMBL" id="CP003348">
    <property type="protein sequence ID" value="AFM00326.1"/>
    <property type="molecule type" value="Genomic_DNA"/>
</dbReference>